<name>A0A3M7QIU5_BRAPC</name>
<organism evidence="1 2">
    <name type="scientific">Brachionus plicatilis</name>
    <name type="common">Marine rotifer</name>
    <name type="synonym">Brachionus muelleri</name>
    <dbReference type="NCBI Taxonomy" id="10195"/>
    <lineage>
        <taxon>Eukaryota</taxon>
        <taxon>Metazoa</taxon>
        <taxon>Spiralia</taxon>
        <taxon>Gnathifera</taxon>
        <taxon>Rotifera</taxon>
        <taxon>Eurotatoria</taxon>
        <taxon>Monogononta</taxon>
        <taxon>Pseudotrocha</taxon>
        <taxon>Ploima</taxon>
        <taxon>Brachionidae</taxon>
        <taxon>Brachionus</taxon>
    </lineage>
</organism>
<gene>
    <name evidence="1" type="ORF">BpHYR1_040906</name>
</gene>
<dbReference type="EMBL" id="REGN01005973">
    <property type="protein sequence ID" value="RNA11377.1"/>
    <property type="molecule type" value="Genomic_DNA"/>
</dbReference>
<evidence type="ECO:0000313" key="2">
    <source>
        <dbReference type="Proteomes" id="UP000276133"/>
    </source>
</evidence>
<accession>A0A3M7QIU5</accession>
<protein>
    <submittedName>
        <fullName evidence="1">Uncharacterized protein</fullName>
    </submittedName>
</protein>
<dbReference type="Proteomes" id="UP000276133">
    <property type="component" value="Unassembled WGS sequence"/>
</dbReference>
<proteinExistence type="predicted"/>
<dbReference type="AlphaFoldDB" id="A0A3M7QIU5"/>
<comment type="caution">
    <text evidence="1">The sequence shown here is derived from an EMBL/GenBank/DDBJ whole genome shotgun (WGS) entry which is preliminary data.</text>
</comment>
<evidence type="ECO:0000313" key="1">
    <source>
        <dbReference type="EMBL" id="RNA11377.1"/>
    </source>
</evidence>
<reference evidence="1 2" key="1">
    <citation type="journal article" date="2018" name="Sci. Rep.">
        <title>Genomic signatures of local adaptation to the degree of environmental predictability in rotifers.</title>
        <authorList>
            <person name="Franch-Gras L."/>
            <person name="Hahn C."/>
            <person name="Garcia-Roger E.M."/>
            <person name="Carmona M.J."/>
            <person name="Serra M."/>
            <person name="Gomez A."/>
        </authorList>
    </citation>
    <scope>NUCLEOTIDE SEQUENCE [LARGE SCALE GENOMIC DNA]</scope>
    <source>
        <strain evidence="1">HYR1</strain>
    </source>
</reference>
<keyword evidence="2" id="KW-1185">Reference proteome</keyword>
<sequence>MCILKSQASYEVFSQIETKLLCQIKENIMRATFPRTNLFFVTKPLFTRIQTNVLYLPDVSWDTPIGNDVLNNKI</sequence>